<reference evidence="1" key="1">
    <citation type="submission" date="2020-11" db="EMBL/GenBank/DDBJ databases">
        <title>Adaptations for nitrogen fixation in a non-lichenized fungal sporocarp promotes dispersal by wood-feeding termites.</title>
        <authorList>
            <consortium name="DOE Joint Genome Institute"/>
            <person name="Koch R.A."/>
            <person name="Yoon G."/>
            <person name="Arayal U."/>
            <person name="Lail K."/>
            <person name="Amirebrahimi M."/>
            <person name="Labutti K."/>
            <person name="Lipzen A."/>
            <person name="Riley R."/>
            <person name="Barry K."/>
            <person name="Henrissat B."/>
            <person name="Grigoriev I.V."/>
            <person name="Herr J.R."/>
            <person name="Aime M.C."/>
        </authorList>
    </citation>
    <scope>NUCLEOTIDE SEQUENCE</scope>
    <source>
        <strain evidence="1">MCA 3950</strain>
    </source>
</reference>
<comment type="caution">
    <text evidence="1">The sequence shown here is derived from an EMBL/GenBank/DDBJ whole genome shotgun (WGS) entry which is preliminary data.</text>
</comment>
<dbReference type="SUPFAM" id="SSF52047">
    <property type="entry name" value="RNI-like"/>
    <property type="match status" value="1"/>
</dbReference>
<evidence type="ECO:0000313" key="1">
    <source>
        <dbReference type="EMBL" id="KAG7442557.1"/>
    </source>
</evidence>
<proteinExistence type="predicted"/>
<sequence>MLFPDFSDWDTVYPSLALDVFRSAPCLRYVKVSAVPSLILPWNQLRQFIAEVSPSWEHHQALLQNGSNLETLCMCTASREDDTDTSFSYPAVTLPRLRVVESGCVPSNFLDSATLPELKSITGIYNSAIPSLSSMIRRSNCTLTHLSLSSAKDTADLMHLLRLCLSLKLLRIKELVIAQLFFNTMAQTSSILPSLEVLNLYQATCSFEGVSEMVEMMAARRSHLKNVSIALHLDGTRQEGEWLGQAEKARIHELSQLGMKIQMERNAFTSLFVPSSPLESYSKISVHSTSSNRGVSTRIRIQGHREESMHGHAMRSWYDPRISVSEKVPLNLFETPSCDDSIRTIKAISFLVRVSDNDGLWLASSTGGA</sequence>
<dbReference type="InterPro" id="IPR032675">
    <property type="entry name" value="LRR_dom_sf"/>
</dbReference>
<dbReference type="RefSeq" id="XP_043036057.1">
    <property type="nucleotide sequence ID" value="XM_043177618.1"/>
</dbReference>
<protein>
    <submittedName>
        <fullName evidence="1">Uncharacterized protein</fullName>
    </submittedName>
</protein>
<dbReference type="Gene3D" id="3.80.10.10">
    <property type="entry name" value="Ribonuclease Inhibitor"/>
    <property type="match status" value="1"/>
</dbReference>
<dbReference type="AlphaFoldDB" id="A0A9P7VL96"/>
<name>A0A9P7VL96_9AGAR</name>
<dbReference type="EMBL" id="MU250550">
    <property type="protein sequence ID" value="KAG7442557.1"/>
    <property type="molecule type" value="Genomic_DNA"/>
</dbReference>
<dbReference type="OrthoDB" id="10435886at2759"/>
<evidence type="ECO:0000313" key="2">
    <source>
        <dbReference type="Proteomes" id="UP000812287"/>
    </source>
</evidence>
<dbReference type="GeneID" id="66099905"/>
<accession>A0A9P7VL96</accession>
<organism evidence="1 2">
    <name type="scientific">Guyanagaster necrorhizus</name>
    <dbReference type="NCBI Taxonomy" id="856835"/>
    <lineage>
        <taxon>Eukaryota</taxon>
        <taxon>Fungi</taxon>
        <taxon>Dikarya</taxon>
        <taxon>Basidiomycota</taxon>
        <taxon>Agaricomycotina</taxon>
        <taxon>Agaricomycetes</taxon>
        <taxon>Agaricomycetidae</taxon>
        <taxon>Agaricales</taxon>
        <taxon>Marasmiineae</taxon>
        <taxon>Physalacriaceae</taxon>
        <taxon>Guyanagaster</taxon>
    </lineage>
</organism>
<gene>
    <name evidence="1" type="ORF">BT62DRAFT_1010144</name>
</gene>
<keyword evidence="2" id="KW-1185">Reference proteome</keyword>
<dbReference type="Proteomes" id="UP000812287">
    <property type="component" value="Unassembled WGS sequence"/>
</dbReference>